<feature type="transmembrane region" description="Helical" evidence="8">
    <location>
        <begin position="290"/>
        <end position="311"/>
    </location>
</feature>
<feature type="transmembrane region" description="Helical" evidence="8">
    <location>
        <begin position="61"/>
        <end position="84"/>
    </location>
</feature>
<evidence type="ECO:0000256" key="1">
    <source>
        <dbReference type="ARBA" id="ARBA00004477"/>
    </source>
</evidence>
<evidence type="ECO:0000256" key="4">
    <source>
        <dbReference type="ARBA" id="ARBA00022824"/>
    </source>
</evidence>
<feature type="transmembrane region" description="Helical" evidence="8">
    <location>
        <begin position="222"/>
        <end position="241"/>
    </location>
</feature>
<accession>A0A4V4LUS4</accession>
<evidence type="ECO:0000256" key="8">
    <source>
        <dbReference type="SAM" id="Phobius"/>
    </source>
</evidence>
<dbReference type="SMART" id="SM00014">
    <property type="entry name" value="acidPPc"/>
    <property type="match status" value="1"/>
</dbReference>
<keyword evidence="5 8" id="KW-1133">Transmembrane helix</keyword>
<gene>
    <name evidence="10" type="ORF">E3P99_00588</name>
</gene>
<dbReference type="InterPro" id="IPR000326">
    <property type="entry name" value="PAP2/HPO"/>
</dbReference>
<evidence type="ECO:0000256" key="6">
    <source>
        <dbReference type="ARBA" id="ARBA00023136"/>
    </source>
</evidence>
<name>A0A4V4LUS4_9BASI</name>
<keyword evidence="11" id="KW-1185">Reference proteome</keyword>
<feature type="transmembrane region" description="Helical" evidence="8">
    <location>
        <begin position="392"/>
        <end position="410"/>
    </location>
</feature>
<comment type="caution">
    <text evidence="10">The sequence shown here is derived from an EMBL/GenBank/DDBJ whole genome shotgun (WGS) entry which is preliminary data.</text>
</comment>
<feature type="domain" description="Phosphatidic acid phosphatase type 2/haloperoxidase" evidence="9">
    <location>
        <begin position="89"/>
        <end position="208"/>
    </location>
</feature>
<feature type="transmembrane region" description="Helical" evidence="8">
    <location>
        <begin position="191"/>
        <end position="210"/>
    </location>
</feature>
<dbReference type="EMBL" id="SPNW01000006">
    <property type="protein sequence ID" value="TIA92513.1"/>
    <property type="molecule type" value="Genomic_DNA"/>
</dbReference>
<reference evidence="10 11" key="1">
    <citation type="submission" date="2019-03" db="EMBL/GenBank/DDBJ databases">
        <title>Sequencing 23 genomes of Wallemia ichthyophaga.</title>
        <authorList>
            <person name="Gostincar C."/>
        </authorList>
    </citation>
    <scope>NUCLEOTIDE SEQUENCE [LARGE SCALE GENOMIC DNA]</scope>
    <source>
        <strain evidence="10 11">EXF-5753</strain>
    </source>
</reference>
<keyword evidence="2 8" id="KW-0812">Transmembrane</keyword>
<keyword evidence="6 8" id="KW-0472">Membrane</keyword>
<evidence type="ECO:0000259" key="9">
    <source>
        <dbReference type="SMART" id="SM00014"/>
    </source>
</evidence>
<dbReference type="AlphaFoldDB" id="A0A4V4LUS4"/>
<dbReference type="InterPro" id="IPR036938">
    <property type="entry name" value="PAP2/HPO_sf"/>
</dbReference>
<dbReference type="Proteomes" id="UP000310189">
    <property type="component" value="Unassembled WGS sequence"/>
</dbReference>
<keyword evidence="4" id="KW-0256">Endoplasmic reticulum</keyword>
<dbReference type="OrthoDB" id="301434at2759"/>
<evidence type="ECO:0000256" key="2">
    <source>
        <dbReference type="ARBA" id="ARBA00022692"/>
    </source>
</evidence>
<protein>
    <recommendedName>
        <fullName evidence="9">Phosphatidic acid phosphatase type 2/haloperoxidase domain-containing protein</fullName>
    </recommendedName>
</protein>
<dbReference type="Pfam" id="PF01569">
    <property type="entry name" value="PAP2"/>
    <property type="match status" value="1"/>
</dbReference>
<comment type="similarity">
    <text evidence="7">Belongs to the type 2 lipid phosphate phosphatase family.</text>
</comment>
<evidence type="ECO:0000256" key="5">
    <source>
        <dbReference type="ARBA" id="ARBA00022989"/>
    </source>
</evidence>
<sequence>MTSESIVKPKEVGRQPDEFYKTRLNKWRYRTRRIILRSLRKESEVMAQFQRRYRRNWLDTYMLWSSFLGAVTFFILLLPIPYFWGHAEQGRALLQTLAASVWITCLMKDFCCVPRPYSPPVSRISMGSSHLEYGFPSTHSTTAVAQALVLKQWLDESALTDSTKLLLHVLLGIATFSVVFGRFYCGMHSSVDCVGGVITGYLIYLTRSLIGPYYKTYISQTSWLTPLSLTALSLFAVHAHIKPAEDNPAFEDSVAFISVFLGNGIGDWFANVNGYSHATYFTTKLHGWEWYLASLFKYPLGVGMIFLTRLLTKPLMQAVLPPLFRSLHSVVGGGTQGDTQASPTEPKMDAVPSVVDLGQLKQRKESTAQTPQPLPQQKYNSRYYDADIMTRVVTYAAMGFVGTIVSPIVFEKLGWGLY</sequence>
<dbReference type="GO" id="GO:0042392">
    <property type="term" value="F:sphingosine-1-phosphate phosphatase activity"/>
    <property type="evidence" value="ECO:0007669"/>
    <property type="project" value="TreeGrafter"/>
</dbReference>
<evidence type="ECO:0000313" key="10">
    <source>
        <dbReference type="EMBL" id="TIA92513.1"/>
    </source>
</evidence>
<feature type="transmembrane region" description="Helical" evidence="8">
    <location>
        <begin position="253"/>
        <end position="270"/>
    </location>
</feature>
<keyword evidence="3" id="KW-0378">Hydrolase</keyword>
<evidence type="ECO:0000313" key="11">
    <source>
        <dbReference type="Proteomes" id="UP000310189"/>
    </source>
</evidence>
<dbReference type="PANTHER" id="PTHR14969">
    <property type="entry name" value="SPHINGOSINE-1-PHOSPHATE PHOSPHOHYDROLASE"/>
    <property type="match status" value="1"/>
</dbReference>
<dbReference type="SUPFAM" id="SSF48317">
    <property type="entry name" value="Acid phosphatase/Vanadium-dependent haloperoxidase"/>
    <property type="match status" value="1"/>
</dbReference>
<proteinExistence type="inferred from homology"/>
<evidence type="ECO:0000256" key="7">
    <source>
        <dbReference type="ARBA" id="ARBA00038324"/>
    </source>
</evidence>
<organism evidence="10 11">
    <name type="scientific">Wallemia hederae</name>
    <dbReference type="NCBI Taxonomy" id="1540922"/>
    <lineage>
        <taxon>Eukaryota</taxon>
        <taxon>Fungi</taxon>
        <taxon>Dikarya</taxon>
        <taxon>Basidiomycota</taxon>
        <taxon>Wallemiomycotina</taxon>
        <taxon>Wallemiomycetes</taxon>
        <taxon>Wallemiales</taxon>
        <taxon>Wallemiaceae</taxon>
        <taxon>Wallemia</taxon>
    </lineage>
</organism>
<evidence type="ECO:0000256" key="3">
    <source>
        <dbReference type="ARBA" id="ARBA00022801"/>
    </source>
</evidence>
<dbReference type="PANTHER" id="PTHR14969:SF28">
    <property type="entry name" value="DIHYDROSPHINGOSINE 1-PHOSPHATE PHOSPHATASE LCB3-RELATED"/>
    <property type="match status" value="1"/>
</dbReference>
<dbReference type="Gene3D" id="1.20.144.10">
    <property type="entry name" value="Phosphatidic acid phosphatase type 2/haloperoxidase"/>
    <property type="match status" value="1"/>
</dbReference>
<comment type="subcellular location">
    <subcellularLocation>
        <location evidence="1">Endoplasmic reticulum membrane</location>
        <topology evidence="1">Multi-pass membrane protein</topology>
    </subcellularLocation>
</comment>
<dbReference type="GO" id="GO:0005789">
    <property type="term" value="C:endoplasmic reticulum membrane"/>
    <property type="evidence" value="ECO:0007669"/>
    <property type="project" value="UniProtKB-SubCell"/>
</dbReference>
<feature type="transmembrane region" description="Helical" evidence="8">
    <location>
        <begin position="165"/>
        <end position="184"/>
    </location>
</feature>